<accession>A0A6J8DZM7</accession>
<dbReference type="Pfam" id="PF22557">
    <property type="entry name" value="DuOB"/>
    <property type="match status" value="1"/>
</dbReference>
<sequence>MAKIAHENLIEEEELLLFLNYQHKIGNIIFFKEIREYIILQPEWLVKFFRCLICDCHAVKRNYNLICPTAWNQLKSTGELSNVLINQLFQKEPELKYGDHQAHLLQVMEKFDIVVKPRFRDTCQISDSYYLPCMIEKSSSYESIKNAFIRNTCDVAISPWLVLEFEFLPLAYFNHIMFHYIRNYKVCKVDIEGLEHPAIYRGKAVFYLDETRQHEQFIICFSHNAISLQIWKWDFVKDDIYVNVLNKLCDNIENIKGKLSHNISYYIKAKCSNGDYSKSAGRISSKDLTRKEKYKCEEHKCLHSKYEIENTWFKHDMAEIGEATNDLEQYVTSISIPSTQPKSEKVLRIIAKTKISKGYCYLGFDEENERLFRPIVNTEAIWPSSSNFYLKKSYRFQVSLNPDEIYIDCLTPYPHRNDDMIVAPVVSQEKTSPFNVKVLLSVAKPDINEVFLGIKENRFLYENTDSPSAGILKCSSQNVSLHYNANTYRTRCMIHLPSGDYDLPLTGINTDEIPSVDREILVVLGLGRPFNPKGFYNHSRCYILVLGFFVL</sequence>
<proteinExistence type="predicted"/>
<dbReference type="InterPro" id="IPR032171">
    <property type="entry name" value="COR-A"/>
</dbReference>
<keyword evidence="1" id="KW-0677">Repeat</keyword>
<reference evidence="4 5" key="1">
    <citation type="submission" date="2020-06" db="EMBL/GenBank/DDBJ databases">
        <authorList>
            <person name="Li R."/>
            <person name="Bekaert M."/>
        </authorList>
    </citation>
    <scope>NUCLEOTIDE SEQUENCE [LARGE SCALE GENOMIC DNA]</scope>
    <source>
        <strain evidence="5">wild</strain>
    </source>
</reference>
<gene>
    <name evidence="4" type="ORF">MCOR_46886</name>
</gene>
<dbReference type="EMBL" id="CACVKT020008315">
    <property type="protein sequence ID" value="CAC5414039.1"/>
    <property type="molecule type" value="Genomic_DNA"/>
</dbReference>
<evidence type="ECO:0000256" key="1">
    <source>
        <dbReference type="ARBA" id="ARBA00022737"/>
    </source>
</evidence>
<dbReference type="OrthoDB" id="6116593at2759"/>
<organism evidence="4 5">
    <name type="scientific">Mytilus coruscus</name>
    <name type="common">Sea mussel</name>
    <dbReference type="NCBI Taxonomy" id="42192"/>
    <lineage>
        <taxon>Eukaryota</taxon>
        <taxon>Metazoa</taxon>
        <taxon>Spiralia</taxon>
        <taxon>Lophotrochozoa</taxon>
        <taxon>Mollusca</taxon>
        <taxon>Bivalvia</taxon>
        <taxon>Autobranchia</taxon>
        <taxon>Pteriomorphia</taxon>
        <taxon>Mytilida</taxon>
        <taxon>Mytiloidea</taxon>
        <taxon>Mytilidae</taxon>
        <taxon>Mytilinae</taxon>
        <taxon>Mytilus</taxon>
    </lineage>
</organism>
<dbReference type="Proteomes" id="UP000507470">
    <property type="component" value="Unassembled WGS sequence"/>
</dbReference>
<feature type="domain" description="COR" evidence="2">
    <location>
        <begin position="3"/>
        <end position="116"/>
    </location>
</feature>
<evidence type="ECO:0000313" key="4">
    <source>
        <dbReference type="EMBL" id="CAC5414039.1"/>
    </source>
</evidence>
<name>A0A6J8DZM7_MYTCO</name>
<keyword evidence="5" id="KW-1185">Reference proteome</keyword>
<evidence type="ECO:0000313" key="5">
    <source>
        <dbReference type="Proteomes" id="UP000507470"/>
    </source>
</evidence>
<evidence type="ECO:0000259" key="2">
    <source>
        <dbReference type="Pfam" id="PF16095"/>
    </source>
</evidence>
<dbReference type="AlphaFoldDB" id="A0A6J8DZM7"/>
<dbReference type="InterPro" id="IPR054335">
    <property type="entry name" value="DuOB_dom"/>
</dbReference>
<feature type="domain" description="Dual OB-containing" evidence="3">
    <location>
        <begin position="348"/>
        <end position="545"/>
    </location>
</feature>
<protein>
    <submittedName>
        <fullName evidence="4">Uncharacterized protein</fullName>
    </submittedName>
</protein>
<evidence type="ECO:0000259" key="3">
    <source>
        <dbReference type="Pfam" id="PF22557"/>
    </source>
</evidence>
<dbReference type="Pfam" id="PF16095">
    <property type="entry name" value="COR-A"/>
    <property type="match status" value="1"/>
</dbReference>